<dbReference type="VEuPathDB" id="FungiDB:PPTG_24048"/>
<dbReference type="Proteomes" id="UP000018817">
    <property type="component" value="Unassembled WGS sequence"/>
</dbReference>
<feature type="compositionally biased region" description="Basic and acidic residues" evidence="1">
    <location>
        <begin position="18"/>
        <end position="35"/>
    </location>
</feature>
<sequence>MCRIRNKAAAKFVTADAPTKEENDGGRVLHREQRPRAPSASVPWYQTQFIRVKQLQVDQSNRRTQFRSYGDIVANLVTSRLLAVAAFARAVCRTGRRLSEHRGQSKSRKMISQHLQIHTG</sequence>
<evidence type="ECO:0000313" key="3">
    <source>
        <dbReference type="Proteomes" id="UP000018817"/>
    </source>
</evidence>
<feature type="region of interest" description="Disordered" evidence="1">
    <location>
        <begin position="13"/>
        <end position="41"/>
    </location>
</feature>
<reference evidence="3" key="1">
    <citation type="submission" date="2011-12" db="EMBL/GenBank/DDBJ databases">
        <authorList>
            <consortium name="The Broad Institute Genome Sequencing Platform"/>
            <person name="Russ C."/>
            <person name="Tyler B."/>
            <person name="Panabieres F."/>
            <person name="Shan W."/>
            <person name="Tripathy S."/>
            <person name="Grunwald N."/>
            <person name="Machado M."/>
            <person name="Young S.K."/>
            <person name="Zeng Q."/>
            <person name="Gargeya S."/>
            <person name="Fitzgerald M."/>
            <person name="Haas B."/>
            <person name="Abouelleil A."/>
            <person name="Alvarado L."/>
            <person name="Arachchi H.M."/>
            <person name="Berlin A."/>
            <person name="Chapman S.B."/>
            <person name="Gearin G."/>
            <person name="Goldberg J."/>
            <person name="Griggs A."/>
            <person name="Gujja S."/>
            <person name="Hansen M."/>
            <person name="Heiman D."/>
            <person name="Howarth C."/>
            <person name="Larimer J."/>
            <person name="Lui A."/>
            <person name="MacDonald P.J.P."/>
            <person name="McCowen C."/>
            <person name="Montmayeur A."/>
            <person name="Murphy C."/>
            <person name="Neiman D."/>
            <person name="Pearson M."/>
            <person name="Priest M."/>
            <person name="Roberts A."/>
            <person name="Saif S."/>
            <person name="Shea T."/>
            <person name="Sisk P."/>
            <person name="Stolte C."/>
            <person name="Sykes S."/>
            <person name="Wortman J."/>
            <person name="Nusbaum C."/>
            <person name="Birren B."/>
        </authorList>
    </citation>
    <scope>NUCLEOTIDE SEQUENCE [LARGE SCALE GENOMIC DNA]</scope>
    <source>
        <strain evidence="3">INRA-310</strain>
    </source>
</reference>
<feature type="region of interest" description="Disordered" evidence="1">
    <location>
        <begin position="98"/>
        <end position="120"/>
    </location>
</feature>
<evidence type="ECO:0000313" key="2">
    <source>
        <dbReference type="EMBL" id="ETN01493.1"/>
    </source>
</evidence>
<reference evidence="2 3" key="2">
    <citation type="submission" date="2013-11" db="EMBL/GenBank/DDBJ databases">
        <title>The Genome Sequence of Phytophthora parasitica INRA-310.</title>
        <authorList>
            <consortium name="The Broad Institute Genomics Platform"/>
            <person name="Russ C."/>
            <person name="Tyler B."/>
            <person name="Panabieres F."/>
            <person name="Shan W."/>
            <person name="Tripathy S."/>
            <person name="Grunwald N."/>
            <person name="Machado M."/>
            <person name="Johnson C.S."/>
            <person name="Arredondo F."/>
            <person name="Hong C."/>
            <person name="Coffey M."/>
            <person name="Young S.K."/>
            <person name="Zeng Q."/>
            <person name="Gargeya S."/>
            <person name="Fitzgerald M."/>
            <person name="Abouelleil A."/>
            <person name="Alvarado L."/>
            <person name="Chapman S.B."/>
            <person name="Gainer-Dewar J."/>
            <person name="Goldberg J."/>
            <person name="Griggs A."/>
            <person name="Gujja S."/>
            <person name="Hansen M."/>
            <person name="Howarth C."/>
            <person name="Imamovic A."/>
            <person name="Ireland A."/>
            <person name="Larimer J."/>
            <person name="McCowan C."/>
            <person name="Murphy C."/>
            <person name="Pearson M."/>
            <person name="Poon T.W."/>
            <person name="Priest M."/>
            <person name="Roberts A."/>
            <person name="Saif S."/>
            <person name="Shea T."/>
            <person name="Sykes S."/>
            <person name="Wortman J."/>
            <person name="Nusbaum C."/>
            <person name="Birren B."/>
        </authorList>
    </citation>
    <scope>NUCLEOTIDE SEQUENCE [LARGE SCALE GENOMIC DNA]</scope>
    <source>
        <strain evidence="2 3">INRA-310</strain>
    </source>
</reference>
<protein>
    <submittedName>
        <fullName evidence="2">Uncharacterized protein</fullName>
    </submittedName>
</protein>
<organism evidence="2 3">
    <name type="scientific">Phytophthora nicotianae (strain INRA-310)</name>
    <name type="common">Phytophthora parasitica</name>
    <dbReference type="NCBI Taxonomy" id="761204"/>
    <lineage>
        <taxon>Eukaryota</taxon>
        <taxon>Sar</taxon>
        <taxon>Stramenopiles</taxon>
        <taxon>Oomycota</taxon>
        <taxon>Peronosporomycetes</taxon>
        <taxon>Peronosporales</taxon>
        <taxon>Peronosporaceae</taxon>
        <taxon>Phytophthora</taxon>
    </lineage>
</organism>
<dbReference type="AlphaFoldDB" id="W2PKF6"/>
<dbReference type="GeneID" id="20192647"/>
<proteinExistence type="predicted"/>
<name>W2PKF6_PHYN3</name>
<dbReference type="RefSeq" id="XP_008913182.1">
    <property type="nucleotide sequence ID" value="XM_008914934.1"/>
</dbReference>
<evidence type="ECO:0000256" key="1">
    <source>
        <dbReference type="SAM" id="MobiDB-lite"/>
    </source>
</evidence>
<accession>W2PKF6</accession>
<dbReference type="EMBL" id="KI669625">
    <property type="protein sequence ID" value="ETN01493.1"/>
    <property type="molecule type" value="Genomic_DNA"/>
</dbReference>
<gene>
    <name evidence="2" type="ORF">PPTG_24048</name>
</gene>